<evidence type="ECO:0000313" key="3">
    <source>
        <dbReference type="Proteomes" id="UP000008144"/>
    </source>
</evidence>
<dbReference type="AlphaFoldDB" id="F6QGU0"/>
<feature type="compositionally biased region" description="Basic residues" evidence="1">
    <location>
        <begin position="182"/>
        <end position="192"/>
    </location>
</feature>
<dbReference type="EMBL" id="EAAA01001211">
    <property type="status" value="NOT_ANNOTATED_CDS"/>
    <property type="molecule type" value="Genomic_DNA"/>
</dbReference>
<reference evidence="2" key="4">
    <citation type="submission" date="2025-09" db="UniProtKB">
        <authorList>
            <consortium name="Ensembl"/>
        </authorList>
    </citation>
    <scope>IDENTIFICATION</scope>
</reference>
<feature type="compositionally biased region" description="Polar residues" evidence="1">
    <location>
        <begin position="1"/>
        <end position="15"/>
    </location>
</feature>
<feature type="region of interest" description="Disordered" evidence="1">
    <location>
        <begin position="1"/>
        <end position="199"/>
    </location>
</feature>
<feature type="compositionally biased region" description="Low complexity" evidence="1">
    <location>
        <begin position="49"/>
        <end position="66"/>
    </location>
</feature>
<organism evidence="2 3">
    <name type="scientific">Ciona intestinalis</name>
    <name type="common">Transparent sea squirt</name>
    <name type="synonym">Ascidia intestinalis</name>
    <dbReference type="NCBI Taxonomy" id="7719"/>
    <lineage>
        <taxon>Eukaryota</taxon>
        <taxon>Metazoa</taxon>
        <taxon>Chordata</taxon>
        <taxon>Tunicata</taxon>
        <taxon>Ascidiacea</taxon>
        <taxon>Phlebobranchia</taxon>
        <taxon>Cionidae</taxon>
        <taxon>Ciona</taxon>
    </lineage>
</organism>
<keyword evidence="3" id="KW-1185">Reference proteome</keyword>
<feature type="compositionally biased region" description="Polar residues" evidence="1">
    <location>
        <begin position="169"/>
        <end position="181"/>
    </location>
</feature>
<evidence type="ECO:0000256" key="1">
    <source>
        <dbReference type="SAM" id="MobiDB-lite"/>
    </source>
</evidence>
<feature type="compositionally biased region" description="Basic and acidic residues" evidence="1">
    <location>
        <begin position="158"/>
        <end position="168"/>
    </location>
</feature>
<evidence type="ECO:0000313" key="2">
    <source>
        <dbReference type="Ensembl" id="ENSCINP00000020183.3"/>
    </source>
</evidence>
<reference evidence="2" key="2">
    <citation type="journal article" date="2008" name="Genome Biol.">
        <title>Improved genome assembly and evidence-based global gene model set for the chordate Ciona intestinalis: new insight into intron and operon populations.</title>
        <authorList>
            <person name="Satou Y."/>
            <person name="Mineta K."/>
            <person name="Ogasawara M."/>
            <person name="Sasakura Y."/>
            <person name="Shoguchi E."/>
            <person name="Ueno K."/>
            <person name="Yamada L."/>
            <person name="Matsumoto J."/>
            <person name="Wasserscheid J."/>
            <person name="Dewar K."/>
            <person name="Wiley G.B."/>
            <person name="Macmil S.L."/>
            <person name="Roe B.A."/>
            <person name="Zeller R.W."/>
            <person name="Hastings K.E."/>
            <person name="Lemaire P."/>
            <person name="Lindquist E."/>
            <person name="Endo T."/>
            <person name="Hotta K."/>
            <person name="Inaba K."/>
        </authorList>
    </citation>
    <scope>NUCLEOTIDE SEQUENCE [LARGE SCALE GENOMIC DNA]</scope>
    <source>
        <strain evidence="2">wild type</strain>
    </source>
</reference>
<dbReference type="Proteomes" id="UP000008144">
    <property type="component" value="Chromosome 14"/>
</dbReference>
<reference evidence="3" key="1">
    <citation type="journal article" date="2002" name="Science">
        <title>The draft genome of Ciona intestinalis: insights into chordate and vertebrate origins.</title>
        <authorList>
            <person name="Dehal P."/>
            <person name="Satou Y."/>
            <person name="Campbell R.K."/>
            <person name="Chapman J."/>
            <person name="Degnan B."/>
            <person name="De Tomaso A."/>
            <person name="Davidson B."/>
            <person name="Di Gregorio A."/>
            <person name="Gelpke M."/>
            <person name="Goodstein D.M."/>
            <person name="Harafuji N."/>
            <person name="Hastings K.E."/>
            <person name="Ho I."/>
            <person name="Hotta K."/>
            <person name="Huang W."/>
            <person name="Kawashima T."/>
            <person name="Lemaire P."/>
            <person name="Martinez D."/>
            <person name="Meinertzhagen I.A."/>
            <person name="Necula S."/>
            <person name="Nonaka M."/>
            <person name="Putnam N."/>
            <person name="Rash S."/>
            <person name="Saiga H."/>
            <person name="Satake M."/>
            <person name="Terry A."/>
            <person name="Yamada L."/>
            <person name="Wang H.G."/>
            <person name="Awazu S."/>
            <person name="Azumi K."/>
            <person name="Boore J."/>
            <person name="Branno M."/>
            <person name="Chin-Bow S."/>
            <person name="DeSantis R."/>
            <person name="Doyle S."/>
            <person name="Francino P."/>
            <person name="Keys D.N."/>
            <person name="Haga S."/>
            <person name="Hayashi H."/>
            <person name="Hino K."/>
            <person name="Imai K.S."/>
            <person name="Inaba K."/>
            <person name="Kano S."/>
            <person name="Kobayashi K."/>
            <person name="Kobayashi M."/>
            <person name="Lee B.I."/>
            <person name="Makabe K.W."/>
            <person name="Manohar C."/>
            <person name="Matassi G."/>
            <person name="Medina M."/>
            <person name="Mochizuki Y."/>
            <person name="Mount S."/>
            <person name="Morishita T."/>
            <person name="Miura S."/>
            <person name="Nakayama A."/>
            <person name="Nishizaka S."/>
            <person name="Nomoto H."/>
            <person name="Ohta F."/>
            <person name="Oishi K."/>
            <person name="Rigoutsos I."/>
            <person name="Sano M."/>
            <person name="Sasaki A."/>
            <person name="Sasakura Y."/>
            <person name="Shoguchi E."/>
            <person name="Shin-i T."/>
            <person name="Spagnuolo A."/>
            <person name="Stainier D."/>
            <person name="Suzuki M.M."/>
            <person name="Tassy O."/>
            <person name="Takatori N."/>
            <person name="Tokuoka M."/>
            <person name="Yagi K."/>
            <person name="Yoshizaki F."/>
            <person name="Wada S."/>
            <person name="Zhang C."/>
            <person name="Hyatt P.D."/>
            <person name="Larimer F."/>
            <person name="Detter C."/>
            <person name="Doggett N."/>
            <person name="Glavina T."/>
            <person name="Hawkins T."/>
            <person name="Richardson P."/>
            <person name="Lucas S."/>
            <person name="Kohara Y."/>
            <person name="Levine M."/>
            <person name="Satoh N."/>
            <person name="Rokhsar D.S."/>
        </authorList>
    </citation>
    <scope>NUCLEOTIDE SEQUENCE [LARGE SCALE GENOMIC DNA]</scope>
</reference>
<proteinExistence type="predicted"/>
<sequence length="199" mass="22648">MLDSKSNLNSANSHKMSWADVNIQGDYDLYARSPVRRANKDEAQTQKVSESNSSNPSPRNENSTRSVQDRSGRQRKPRVKLSKSPAKVQEQDVEKKNQDAKIQDTEKVFGNTDKLGDNREKDNKSKIHENLNFLRPKFVDSPDNDIPDNKETNILSDCMHKAGDENHKFNNNTLSKETSPHQNRKGKQKRTPQLHAPGN</sequence>
<feature type="compositionally biased region" description="Basic and acidic residues" evidence="1">
    <location>
        <begin position="114"/>
        <end position="129"/>
    </location>
</feature>
<dbReference type="InParanoid" id="F6QGU0"/>
<protein>
    <submittedName>
        <fullName evidence="2">Uncharacterized protein</fullName>
    </submittedName>
</protein>
<reference evidence="2" key="3">
    <citation type="submission" date="2025-08" db="UniProtKB">
        <authorList>
            <consortium name="Ensembl"/>
        </authorList>
    </citation>
    <scope>IDENTIFICATION</scope>
</reference>
<accession>F6QGU0</accession>
<dbReference type="HOGENOM" id="CLU_1374961_0_0_1"/>
<name>F6QGU0_CIOIN</name>
<dbReference type="Ensembl" id="ENSCINT00000020183.3">
    <property type="protein sequence ID" value="ENSCINP00000020183.3"/>
    <property type="gene ID" value="ENSCING00000010063.3"/>
</dbReference>
<feature type="compositionally biased region" description="Basic and acidic residues" evidence="1">
    <location>
        <begin position="89"/>
        <end position="107"/>
    </location>
</feature>